<gene>
    <name evidence="1" type="ordered locus">MROS_2777</name>
</gene>
<dbReference type="PROSITE" id="PS51257">
    <property type="entry name" value="PROKAR_LIPOPROTEIN"/>
    <property type="match status" value="1"/>
</dbReference>
<dbReference type="AlphaFoldDB" id="I6YZL7"/>
<dbReference type="KEGG" id="mro:MROS_2777"/>
<evidence type="ECO:0000313" key="2">
    <source>
        <dbReference type="Proteomes" id="UP000009011"/>
    </source>
</evidence>
<keyword evidence="2" id="KW-1185">Reference proteome</keyword>
<dbReference type="RefSeq" id="WP_014857437.1">
    <property type="nucleotide sequence ID" value="NC_018178.1"/>
</dbReference>
<sequence length="240" mass="26908">MNKLLNIILLLSPLILSGCLRTYYPAIYQTSAQPVIFEVETKERYESKYAEADFTASRGDYENESLYMLRGSYTVVNTNKHNNVNTRLYVYTGIYRVSGVEKYDGTKSIFGVGGEFNGVLNMKINSFKLGFGLSAGIAAETGGYYSFRKRANSEGVIQSEQGVLFPMITLFPVFALNVSEKTLASAQFNVGTPGFITPSVVINNNNEYLYWISWAPDFDNGNYLGRRIVVGFMINTNTFY</sequence>
<dbReference type="Proteomes" id="UP000009011">
    <property type="component" value="Chromosome"/>
</dbReference>
<dbReference type="EMBL" id="CP003557">
    <property type="protein sequence ID" value="AFN76007.1"/>
    <property type="molecule type" value="Genomic_DNA"/>
</dbReference>
<dbReference type="STRING" id="1191523.MROS_2777"/>
<accession>I6YZL7</accession>
<evidence type="ECO:0000313" key="1">
    <source>
        <dbReference type="EMBL" id="AFN76007.1"/>
    </source>
</evidence>
<proteinExistence type="predicted"/>
<evidence type="ECO:0008006" key="3">
    <source>
        <dbReference type="Google" id="ProtNLM"/>
    </source>
</evidence>
<organism evidence="1 2">
    <name type="scientific">Melioribacter roseus (strain DSM 23840 / JCM 17771 / VKM B-2668 / P3M-2)</name>
    <dbReference type="NCBI Taxonomy" id="1191523"/>
    <lineage>
        <taxon>Bacteria</taxon>
        <taxon>Pseudomonadati</taxon>
        <taxon>Ignavibacteriota</taxon>
        <taxon>Ignavibacteria</taxon>
        <taxon>Ignavibacteriales</taxon>
        <taxon>Melioribacteraceae</taxon>
        <taxon>Melioribacter</taxon>
    </lineage>
</organism>
<protein>
    <recommendedName>
        <fullName evidence="3">Lipoprotein</fullName>
    </recommendedName>
</protein>
<name>I6YZL7_MELRP</name>
<reference evidence="1 2" key="1">
    <citation type="journal article" date="2013" name="PLoS ONE">
        <title>Genomic analysis of Melioribacter roseus, facultatively anaerobic organotrophic bacterium representing a novel deep lineage within Bacteriodetes/Chlorobi group.</title>
        <authorList>
            <person name="Kadnikov V.V."/>
            <person name="Mardanov A.V."/>
            <person name="Podosokorskaya O.A."/>
            <person name="Gavrilov S.N."/>
            <person name="Kublanov I.V."/>
            <person name="Beletsky A.V."/>
            <person name="Bonch-Osmolovskaya E.A."/>
            <person name="Ravin N.V."/>
        </authorList>
    </citation>
    <scope>NUCLEOTIDE SEQUENCE [LARGE SCALE GENOMIC DNA]</scope>
    <source>
        <strain evidence="2">JCM 17771 / P3M-2</strain>
    </source>
</reference>
<dbReference type="HOGENOM" id="CLU_1155346_0_0_10"/>